<keyword evidence="4 7" id="KW-0812">Transmembrane</keyword>
<feature type="transmembrane region" description="Helical" evidence="7">
    <location>
        <begin position="259"/>
        <end position="278"/>
    </location>
</feature>
<dbReference type="PANTHER" id="PTHR30183:SF2">
    <property type="entry name" value="IRON UTILIZATION PROTEIN"/>
    <property type="match status" value="1"/>
</dbReference>
<evidence type="ECO:0000256" key="6">
    <source>
        <dbReference type="ARBA" id="ARBA00023136"/>
    </source>
</evidence>
<evidence type="ECO:0000256" key="1">
    <source>
        <dbReference type="ARBA" id="ARBA00004651"/>
    </source>
</evidence>
<evidence type="ECO:0000256" key="7">
    <source>
        <dbReference type="RuleBase" id="RU363032"/>
    </source>
</evidence>
<keyword evidence="3" id="KW-1003">Cell membrane</keyword>
<dbReference type="Gene3D" id="1.10.3720.10">
    <property type="entry name" value="MetI-like"/>
    <property type="match status" value="2"/>
</dbReference>
<dbReference type="Pfam" id="PF00528">
    <property type="entry name" value="BPD_transp_1"/>
    <property type="match status" value="1"/>
</dbReference>
<feature type="transmembrane region" description="Helical" evidence="7">
    <location>
        <begin position="309"/>
        <end position="331"/>
    </location>
</feature>
<name>A0ABV8UJV8_9PROT</name>
<feature type="domain" description="ABC transmembrane type-1" evidence="8">
    <location>
        <begin position="348"/>
        <end position="554"/>
    </location>
</feature>
<evidence type="ECO:0000313" key="9">
    <source>
        <dbReference type="EMBL" id="MFC4351546.1"/>
    </source>
</evidence>
<evidence type="ECO:0000256" key="2">
    <source>
        <dbReference type="ARBA" id="ARBA00022448"/>
    </source>
</evidence>
<comment type="similarity">
    <text evidence="7">Belongs to the binding-protein-dependent transport system permease family.</text>
</comment>
<dbReference type="PROSITE" id="PS50928">
    <property type="entry name" value="ABC_TM1"/>
    <property type="match status" value="2"/>
</dbReference>
<dbReference type="RefSeq" id="WP_382421874.1">
    <property type="nucleotide sequence ID" value="NZ_JBHSCW010000003.1"/>
</dbReference>
<evidence type="ECO:0000256" key="4">
    <source>
        <dbReference type="ARBA" id="ARBA00022692"/>
    </source>
</evidence>
<dbReference type="CDD" id="cd06261">
    <property type="entry name" value="TM_PBP2"/>
    <property type="match status" value="2"/>
</dbReference>
<reference evidence="10" key="1">
    <citation type="journal article" date="2019" name="Int. J. Syst. Evol. Microbiol.">
        <title>The Global Catalogue of Microorganisms (GCM) 10K type strain sequencing project: providing services to taxonomists for standard genome sequencing and annotation.</title>
        <authorList>
            <consortium name="The Broad Institute Genomics Platform"/>
            <consortium name="The Broad Institute Genome Sequencing Center for Infectious Disease"/>
            <person name="Wu L."/>
            <person name="Ma J."/>
        </authorList>
    </citation>
    <scope>NUCLEOTIDE SEQUENCE [LARGE SCALE GENOMIC DNA]</scope>
    <source>
        <strain evidence="10">CECT 8472</strain>
    </source>
</reference>
<feature type="transmembrane region" description="Helical" evidence="7">
    <location>
        <begin position="110"/>
        <end position="128"/>
    </location>
</feature>
<feature type="transmembrane region" description="Helical" evidence="7">
    <location>
        <begin position="351"/>
        <end position="375"/>
    </location>
</feature>
<protein>
    <submittedName>
        <fullName evidence="9">ABC transporter permease</fullName>
    </submittedName>
</protein>
<evidence type="ECO:0000256" key="5">
    <source>
        <dbReference type="ARBA" id="ARBA00022989"/>
    </source>
</evidence>
<comment type="caution">
    <text evidence="9">The sequence shown here is derived from an EMBL/GenBank/DDBJ whole genome shotgun (WGS) entry which is preliminary data.</text>
</comment>
<accession>A0ABV8UJV8</accession>
<dbReference type="InterPro" id="IPR035906">
    <property type="entry name" value="MetI-like_sf"/>
</dbReference>
<keyword evidence="6 7" id="KW-0472">Membrane</keyword>
<dbReference type="SUPFAM" id="SSF161098">
    <property type="entry name" value="MetI-like"/>
    <property type="match status" value="2"/>
</dbReference>
<keyword evidence="10" id="KW-1185">Reference proteome</keyword>
<feature type="transmembrane region" description="Helical" evidence="7">
    <location>
        <begin position="486"/>
        <end position="503"/>
    </location>
</feature>
<feature type="transmembrane region" description="Helical" evidence="7">
    <location>
        <begin position="158"/>
        <end position="178"/>
    </location>
</feature>
<dbReference type="Proteomes" id="UP001595799">
    <property type="component" value="Unassembled WGS sequence"/>
</dbReference>
<feature type="transmembrane region" description="Helical" evidence="7">
    <location>
        <begin position="76"/>
        <end position="98"/>
    </location>
</feature>
<sequence length="570" mass="62478">MSQSSDLIDITGPLRDAPMRTRRRGRTGLLNIFSVVVALLFSIPALTVVYNLLLPQSEVWSHLVETVLPDYIANTIWLAVIVGCGVVVIGVSTAWLVTMCRFPGRNFMEWALILPLAVPAYVMAYAYTDFLQYSGPLQSGLREYFGWQTPRDYWFPDIHSVGGAATMLFLVLYPYVYLLTRAAFLQQSACALEVSRTLGCSAWTAFLRVAVPLARPSIVAGTTLALMETLADFGTVQYFGVPTFTTGIYRAWFSMYDQVAAAQLAAILLGFVFACLLLERLSRGRRRFHHTTNRYQHLPEYRLSGWRSWLALLVCSLPVFFGFLLPAGLLFNMALDNGLQISEYLPQAYNTFILGAVTAILAVALALIMAYSLRIRPTAVNIAANRIAGLGYAIPGSVIGVGILLPFTWLDNNISALFESLFGVSTGLLLTGGIAAIVFAYLVRFLAVSLQAVEAGFTKVRPSMEDAARSLGHGPFETLAKVHAPLMWGSLLTAGLLVFVDVMKELPATLIMRPFNFDTLAITAYNFASDERLAYAATPALMIVSVGLLPVIILSRAIARSRPGRRGHNA</sequence>
<proteinExistence type="inferred from homology"/>
<dbReference type="PANTHER" id="PTHR30183">
    <property type="entry name" value="MOLYBDENUM TRANSPORT SYSTEM PERMEASE PROTEIN MODB"/>
    <property type="match status" value="1"/>
</dbReference>
<keyword evidence="5 7" id="KW-1133">Transmembrane helix</keyword>
<evidence type="ECO:0000259" key="8">
    <source>
        <dbReference type="PROSITE" id="PS50928"/>
    </source>
</evidence>
<feature type="domain" description="ABC transmembrane type-1" evidence="8">
    <location>
        <begin position="72"/>
        <end position="277"/>
    </location>
</feature>
<evidence type="ECO:0000313" key="10">
    <source>
        <dbReference type="Proteomes" id="UP001595799"/>
    </source>
</evidence>
<comment type="subcellular location">
    <subcellularLocation>
        <location evidence="1 7">Cell membrane</location>
        <topology evidence="1 7">Multi-pass membrane protein</topology>
    </subcellularLocation>
</comment>
<feature type="transmembrane region" description="Helical" evidence="7">
    <location>
        <begin position="421"/>
        <end position="443"/>
    </location>
</feature>
<evidence type="ECO:0000256" key="3">
    <source>
        <dbReference type="ARBA" id="ARBA00022475"/>
    </source>
</evidence>
<feature type="transmembrane region" description="Helical" evidence="7">
    <location>
        <begin position="387"/>
        <end position="409"/>
    </location>
</feature>
<keyword evidence="2 7" id="KW-0813">Transport</keyword>
<feature type="transmembrane region" description="Helical" evidence="7">
    <location>
        <begin position="29"/>
        <end position="53"/>
    </location>
</feature>
<dbReference type="InterPro" id="IPR000515">
    <property type="entry name" value="MetI-like"/>
</dbReference>
<organism evidence="9 10">
    <name type="scientific">Fodinicurvata halophila</name>
    <dbReference type="NCBI Taxonomy" id="1419723"/>
    <lineage>
        <taxon>Bacteria</taxon>
        <taxon>Pseudomonadati</taxon>
        <taxon>Pseudomonadota</taxon>
        <taxon>Alphaproteobacteria</taxon>
        <taxon>Rhodospirillales</taxon>
        <taxon>Rhodovibrionaceae</taxon>
        <taxon>Fodinicurvata</taxon>
    </lineage>
</organism>
<dbReference type="EMBL" id="JBHSCW010000003">
    <property type="protein sequence ID" value="MFC4351546.1"/>
    <property type="molecule type" value="Genomic_DNA"/>
</dbReference>
<feature type="transmembrane region" description="Helical" evidence="7">
    <location>
        <begin position="533"/>
        <end position="559"/>
    </location>
</feature>
<gene>
    <name evidence="9" type="ORF">ACFOW6_08340</name>
</gene>